<evidence type="ECO:0000313" key="1">
    <source>
        <dbReference type="EMBL" id="KAJ8001629.1"/>
    </source>
</evidence>
<evidence type="ECO:0000313" key="2">
    <source>
        <dbReference type="Proteomes" id="UP001157502"/>
    </source>
</evidence>
<gene>
    <name evidence="1" type="ORF">DPEC_G00171460</name>
</gene>
<proteinExistence type="predicted"/>
<name>A0ACC2GD96_DALPE</name>
<reference evidence="1" key="1">
    <citation type="submission" date="2021-05" db="EMBL/GenBank/DDBJ databases">
        <authorList>
            <person name="Pan Q."/>
            <person name="Jouanno E."/>
            <person name="Zahm M."/>
            <person name="Klopp C."/>
            <person name="Cabau C."/>
            <person name="Louis A."/>
            <person name="Berthelot C."/>
            <person name="Parey E."/>
            <person name="Roest Crollius H."/>
            <person name="Montfort J."/>
            <person name="Robinson-Rechavi M."/>
            <person name="Bouchez O."/>
            <person name="Lampietro C."/>
            <person name="Lopez Roques C."/>
            <person name="Donnadieu C."/>
            <person name="Postlethwait J."/>
            <person name="Bobe J."/>
            <person name="Dillon D."/>
            <person name="Chandos A."/>
            <person name="von Hippel F."/>
            <person name="Guiguen Y."/>
        </authorList>
    </citation>
    <scope>NUCLEOTIDE SEQUENCE</scope>
    <source>
        <strain evidence="1">YG-Jan2019</strain>
    </source>
</reference>
<protein>
    <submittedName>
        <fullName evidence="1">Uncharacterized protein</fullName>
    </submittedName>
</protein>
<accession>A0ACC2GD96</accession>
<dbReference type="Proteomes" id="UP001157502">
    <property type="component" value="Chromosome 14"/>
</dbReference>
<dbReference type="EMBL" id="CM055741">
    <property type="protein sequence ID" value="KAJ8001629.1"/>
    <property type="molecule type" value="Genomic_DNA"/>
</dbReference>
<comment type="caution">
    <text evidence="1">The sequence shown here is derived from an EMBL/GenBank/DDBJ whole genome shotgun (WGS) entry which is preliminary data.</text>
</comment>
<sequence length="137" mass="15042">MTTEEEGPGAEGGVAISVGTDDQMPLPPCGPSPEIEEGEEEWRTERRTEGSIEEERVPKGDEECDGDEEEEENNIATVIVPHPELVPVVFFCLSQTTFPRSMCISVVSSPYPLTLRPLTSDLSAVIIFNFHRPLGLL</sequence>
<keyword evidence="2" id="KW-1185">Reference proteome</keyword>
<organism evidence="1 2">
    <name type="scientific">Dallia pectoralis</name>
    <name type="common">Alaska blackfish</name>
    <dbReference type="NCBI Taxonomy" id="75939"/>
    <lineage>
        <taxon>Eukaryota</taxon>
        <taxon>Metazoa</taxon>
        <taxon>Chordata</taxon>
        <taxon>Craniata</taxon>
        <taxon>Vertebrata</taxon>
        <taxon>Euteleostomi</taxon>
        <taxon>Actinopterygii</taxon>
        <taxon>Neopterygii</taxon>
        <taxon>Teleostei</taxon>
        <taxon>Protacanthopterygii</taxon>
        <taxon>Esociformes</taxon>
        <taxon>Umbridae</taxon>
        <taxon>Dallia</taxon>
    </lineage>
</organism>